<accession>A0A7W8D128</accession>
<organism evidence="2 3">
    <name type="scientific">Faecalicoccus acidiformans</name>
    <dbReference type="NCBI Taxonomy" id="915173"/>
    <lineage>
        <taxon>Bacteria</taxon>
        <taxon>Bacillati</taxon>
        <taxon>Bacillota</taxon>
        <taxon>Erysipelotrichia</taxon>
        <taxon>Erysipelotrichales</taxon>
        <taxon>Erysipelotrichaceae</taxon>
        <taxon>Faecalicoccus</taxon>
    </lineage>
</organism>
<gene>
    <name evidence="2" type="ORF">HNQ43_001330</name>
</gene>
<keyword evidence="1" id="KW-0812">Transmembrane</keyword>
<proteinExistence type="predicted"/>
<protein>
    <submittedName>
        <fullName evidence="2">Uncharacterized protein</fullName>
    </submittedName>
</protein>
<name>A0A7W8D128_9FIRM</name>
<dbReference type="EMBL" id="JACHHD010000012">
    <property type="protein sequence ID" value="MBB5185277.1"/>
    <property type="molecule type" value="Genomic_DNA"/>
</dbReference>
<evidence type="ECO:0000256" key="1">
    <source>
        <dbReference type="SAM" id="Phobius"/>
    </source>
</evidence>
<comment type="caution">
    <text evidence="2">The sequence shown here is derived from an EMBL/GenBank/DDBJ whole genome shotgun (WGS) entry which is preliminary data.</text>
</comment>
<reference evidence="2 3" key="1">
    <citation type="submission" date="2020-08" db="EMBL/GenBank/DDBJ databases">
        <title>Genomic Encyclopedia of Type Strains, Phase IV (KMG-IV): sequencing the most valuable type-strain genomes for metagenomic binning, comparative biology and taxonomic classification.</title>
        <authorList>
            <person name="Goeker M."/>
        </authorList>
    </citation>
    <scope>NUCLEOTIDE SEQUENCE [LARGE SCALE GENOMIC DNA]</scope>
    <source>
        <strain evidence="2 3">DSM 26963</strain>
    </source>
</reference>
<evidence type="ECO:0000313" key="2">
    <source>
        <dbReference type="EMBL" id="MBB5185277.1"/>
    </source>
</evidence>
<dbReference type="Proteomes" id="UP000521313">
    <property type="component" value="Unassembled WGS sequence"/>
</dbReference>
<keyword evidence="1" id="KW-0472">Membrane</keyword>
<feature type="non-terminal residue" evidence="2">
    <location>
        <position position="1"/>
    </location>
</feature>
<sequence length="129" mass="15177">SFQRSLTPLPAPCSVILPNLIPLVKKNVHFFSFFSPCFFSSQCKRLHSKNCLHPTNNCHQNRESANHNDSRFPFIERSFLLFYFIFLILLYIFGRFFLSIPHMIEVNPPESFSSFHLIQSSDLIYLRMT</sequence>
<dbReference type="AlphaFoldDB" id="A0A7W8D128"/>
<feature type="transmembrane region" description="Helical" evidence="1">
    <location>
        <begin position="80"/>
        <end position="104"/>
    </location>
</feature>
<evidence type="ECO:0000313" key="3">
    <source>
        <dbReference type="Proteomes" id="UP000521313"/>
    </source>
</evidence>
<keyword evidence="1" id="KW-1133">Transmembrane helix</keyword>